<dbReference type="GO" id="GO:0003676">
    <property type="term" value="F:nucleic acid binding"/>
    <property type="evidence" value="ECO:0007669"/>
    <property type="project" value="InterPro"/>
</dbReference>
<dbReference type="Gene3D" id="3.10.10.10">
    <property type="entry name" value="HIV Type 1 Reverse Transcriptase, subunit A, domain 1"/>
    <property type="match status" value="1"/>
</dbReference>
<dbReference type="Proteomes" id="UP000321570">
    <property type="component" value="Unassembled WGS sequence"/>
</dbReference>
<keyword evidence="3" id="KW-1185">Reference proteome</keyword>
<name>A0A564YNH4_HYMDI</name>
<dbReference type="PROSITE" id="PS50994">
    <property type="entry name" value="INTEGRASE"/>
    <property type="match status" value="1"/>
</dbReference>
<organism evidence="2 3">
    <name type="scientific">Hymenolepis diminuta</name>
    <name type="common">Rat tapeworm</name>
    <dbReference type="NCBI Taxonomy" id="6216"/>
    <lineage>
        <taxon>Eukaryota</taxon>
        <taxon>Metazoa</taxon>
        <taxon>Spiralia</taxon>
        <taxon>Lophotrochozoa</taxon>
        <taxon>Platyhelminthes</taxon>
        <taxon>Cestoda</taxon>
        <taxon>Eucestoda</taxon>
        <taxon>Cyclophyllidea</taxon>
        <taxon>Hymenolepididae</taxon>
        <taxon>Hymenolepis</taxon>
    </lineage>
</organism>
<dbReference type="PANTHER" id="PTHR37984:SF5">
    <property type="entry name" value="PROTEIN NYNRIN-LIKE"/>
    <property type="match status" value="1"/>
</dbReference>
<dbReference type="AlphaFoldDB" id="A0A564YNH4"/>
<dbReference type="CDD" id="cd01647">
    <property type="entry name" value="RT_LTR"/>
    <property type="match status" value="1"/>
</dbReference>
<feature type="domain" description="Integrase catalytic" evidence="1">
    <location>
        <begin position="334"/>
        <end position="448"/>
    </location>
</feature>
<gene>
    <name evidence="2" type="ORF">WMSIL1_LOCUS8009</name>
</gene>
<dbReference type="SUPFAM" id="SSF53098">
    <property type="entry name" value="Ribonuclease H-like"/>
    <property type="match status" value="1"/>
</dbReference>
<dbReference type="InterPro" id="IPR001584">
    <property type="entry name" value="Integrase_cat-core"/>
</dbReference>
<dbReference type="InterPro" id="IPR043128">
    <property type="entry name" value="Rev_trsase/Diguanyl_cyclase"/>
</dbReference>
<dbReference type="InterPro" id="IPR036397">
    <property type="entry name" value="RNaseH_sf"/>
</dbReference>
<dbReference type="GO" id="GO:0015074">
    <property type="term" value="P:DNA integration"/>
    <property type="evidence" value="ECO:0007669"/>
    <property type="project" value="InterPro"/>
</dbReference>
<dbReference type="SUPFAM" id="SSF56672">
    <property type="entry name" value="DNA/RNA polymerases"/>
    <property type="match status" value="1"/>
</dbReference>
<evidence type="ECO:0000313" key="2">
    <source>
        <dbReference type="EMBL" id="VUZ48822.1"/>
    </source>
</evidence>
<dbReference type="EMBL" id="CABIJS010000310">
    <property type="protein sequence ID" value="VUZ48822.1"/>
    <property type="molecule type" value="Genomic_DNA"/>
</dbReference>
<dbReference type="InterPro" id="IPR012337">
    <property type="entry name" value="RNaseH-like_sf"/>
</dbReference>
<proteinExistence type="predicted"/>
<accession>A0A564YNH4</accession>
<evidence type="ECO:0000313" key="3">
    <source>
        <dbReference type="Proteomes" id="UP000321570"/>
    </source>
</evidence>
<dbReference type="Pfam" id="PF00078">
    <property type="entry name" value="RVT_1"/>
    <property type="match status" value="1"/>
</dbReference>
<sequence>MFYPLYWYLLPAPRSRGYYSKFLISGQRRTSCVNPFVCSRCRLSPAIYVQIIVTYKILRLLSSKLPDLVNPVCKSVNHSVTHFITTHENSVKSRVPRLSPTQYKITMDEFEHMLNLGIIHHFSNNWSSALHMVPKKSGDWGPCGYHCALSSITIPDSNPIPDIQDFSSNLRNKKIFSKIDLVRAHNQISIAEADILKISVAIPFDPFDFLRMPFSLCNAAQTFQRLIDEALHGPDFAIAYIDNILVTRENEEEHKKHLKIVFERLNFHGLIIYLSKSGIGSKDRLRAPRVRNLYLKDVPLPTTPGLIACNVSTNSPKLLSQNLSDAKFSNLFAVSQVPTNRLNHVYIEIVGPLPLSNGFSYLLICVDRFPRCQDAFPMRDLAVMTIARIFVGRWIVTFGMPSTITTDRGTRFEPQLFSELTNLLGTSAYHPQANGLVGHFHRQLKAALTACCTPERWTEAFPLVLLGIRTSVKEDFNCSAKEMSCAKPEFPHIVAATSLQDNYIRTNSKPKICVALRLCCVIMANKIINLSNLTAEYENNNCCGLDEPGEYVSAAPVAVRGEKSVKLHQLCLPLKLDCVTFIKSTSF</sequence>
<reference evidence="2 3" key="1">
    <citation type="submission" date="2019-07" db="EMBL/GenBank/DDBJ databases">
        <authorList>
            <person name="Jastrzebski P J."/>
            <person name="Paukszto L."/>
            <person name="Jastrzebski P J."/>
        </authorList>
    </citation>
    <scope>NUCLEOTIDE SEQUENCE [LARGE SCALE GENOMIC DNA]</scope>
    <source>
        <strain evidence="2 3">WMS-il1</strain>
    </source>
</reference>
<dbReference type="InterPro" id="IPR050951">
    <property type="entry name" value="Retrovirus_Pol_polyprotein"/>
</dbReference>
<dbReference type="InterPro" id="IPR043502">
    <property type="entry name" value="DNA/RNA_pol_sf"/>
</dbReference>
<dbReference type="PANTHER" id="PTHR37984">
    <property type="entry name" value="PROTEIN CBG26694"/>
    <property type="match status" value="1"/>
</dbReference>
<evidence type="ECO:0000259" key="1">
    <source>
        <dbReference type="PROSITE" id="PS50994"/>
    </source>
</evidence>
<dbReference type="Gene3D" id="3.30.70.270">
    <property type="match status" value="1"/>
</dbReference>
<protein>
    <recommendedName>
        <fullName evidence="1">Integrase catalytic domain-containing protein</fullName>
    </recommendedName>
</protein>
<dbReference type="Gene3D" id="3.30.420.10">
    <property type="entry name" value="Ribonuclease H-like superfamily/Ribonuclease H"/>
    <property type="match status" value="1"/>
</dbReference>
<dbReference type="InterPro" id="IPR000477">
    <property type="entry name" value="RT_dom"/>
</dbReference>